<accession>A0AA38LYQ2</accession>
<reference evidence="2" key="1">
    <citation type="journal article" date="2022" name="G3 (Bethesda)">
        <title>High quality genome of the basidiomycete yeast Dioszegia hungarica PDD-24b-2 isolated from cloud water.</title>
        <authorList>
            <person name="Jarrige D."/>
            <person name="Haridas S."/>
            <person name="Bleykasten-Grosshans C."/>
            <person name="Joly M."/>
            <person name="Nadalig T."/>
            <person name="Sancelme M."/>
            <person name="Vuilleumier S."/>
            <person name="Grigoriev I.V."/>
            <person name="Amato P."/>
            <person name="Bringel F."/>
        </authorList>
    </citation>
    <scope>NUCLEOTIDE SEQUENCE</scope>
    <source>
        <strain evidence="2">PDD-24b-2</strain>
    </source>
</reference>
<feature type="region of interest" description="Disordered" evidence="1">
    <location>
        <begin position="50"/>
        <end position="71"/>
    </location>
</feature>
<evidence type="ECO:0000313" key="2">
    <source>
        <dbReference type="EMBL" id="KAI9639361.1"/>
    </source>
</evidence>
<comment type="caution">
    <text evidence="2">The sequence shown here is derived from an EMBL/GenBank/DDBJ whole genome shotgun (WGS) entry which is preliminary data.</text>
</comment>
<dbReference type="EMBL" id="JAKWFO010000001">
    <property type="protein sequence ID" value="KAI9639361.1"/>
    <property type="molecule type" value="Genomic_DNA"/>
</dbReference>
<evidence type="ECO:0000256" key="1">
    <source>
        <dbReference type="SAM" id="MobiDB-lite"/>
    </source>
</evidence>
<organism evidence="2 3">
    <name type="scientific">Dioszegia hungarica</name>
    <dbReference type="NCBI Taxonomy" id="4972"/>
    <lineage>
        <taxon>Eukaryota</taxon>
        <taxon>Fungi</taxon>
        <taxon>Dikarya</taxon>
        <taxon>Basidiomycota</taxon>
        <taxon>Agaricomycotina</taxon>
        <taxon>Tremellomycetes</taxon>
        <taxon>Tremellales</taxon>
        <taxon>Bulleribasidiaceae</taxon>
        <taxon>Dioszegia</taxon>
    </lineage>
</organism>
<keyword evidence="3" id="KW-1185">Reference proteome</keyword>
<name>A0AA38LYQ2_9TREE</name>
<proteinExistence type="predicted"/>
<evidence type="ECO:0000313" key="3">
    <source>
        <dbReference type="Proteomes" id="UP001164286"/>
    </source>
</evidence>
<protein>
    <submittedName>
        <fullName evidence="2">Uncharacterized protein</fullName>
    </submittedName>
</protein>
<dbReference type="GeneID" id="77729921"/>
<gene>
    <name evidence="2" type="ORF">MKK02DRAFT_39662</name>
</gene>
<dbReference type="AlphaFoldDB" id="A0AA38LYQ2"/>
<dbReference type="RefSeq" id="XP_052949138.1">
    <property type="nucleotide sequence ID" value="XM_053090716.1"/>
</dbReference>
<sequence length="249" mass="26854">MSAGIKKAFTTPKARPAGNLAPAFQIIRQLLAEKPRTFQQILQDGVAMTGTAEAGPSTPVAPPTPVKSKKGKVVKGKKAEVAVNAVPAGHPFVSASFLKSRVLPVLASQDLIIKSSKATPVTPAGTFAWSLAPSTPSETSTWDTEAHWDRLLSPGYGESPGSVALAYKTHQAEVKRLKRLAAQDDPANRAARRTEREVWAWEGRAEGLTTELERRHLNVRKARGRPEKERARLGGFGLRGQTDVEAVVR</sequence>
<dbReference type="Proteomes" id="UP001164286">
    <property type="component" value="Unassembled WGS sequence"/>
</dbReference>